<dbReference type="AlphaFoldDB" id="A0A3B0TKY7"/>
<dbReference type="InterPro" id="IPR029069">
    <property type="entry name" value="HotDog_dom_sf"/>
</dbReference>
<dbReference type="PANTHER" id="PTHR11066">
    <property type="entry name" value="ACYL-COA THIOESTERASE"/>
    <property type="match status" value="1"/>
</dbReference>
<dbReference type="InterPro" id="IPR003703">
    <property type="entry name" value="Acyl_CoA_thio"/>
</dbReference>
<evidence type="ECO:0000256" key="2">
    <source>
        <dbReference type="ARBA" id="ARBA00011881"/>
    </source>
</evidence>
<dbReference type="GO" id="GO:0047617">
    <property type="term" value="F:fatty acyl-CoA hydrolase activity"/>
    <property type="evidence" value="ECO:0007669"/>
    <property type="project" value="InterPro"/>
</dbReference>
<dbReference type="NCBIfam" id="TIGR00189">
    <property type="entry name" value="tesB"/>
    <property type="match status" value="1"/>
</dbReference>
<dbReference type="InterPro" id="IPR042171">
    <property type="entry name" value="Acyl-CoA_hotdog"/>
</dbReference>
<keyword evidence="4" id="KW-0443">Lipid metabolism</keyword>
<evidence type="ECO:0000259" key="5">
    <source>
        <dbReference type="Pfam" id="PF02551"/>
    </source>
</evidence>
<accession>A0A3B0TKY7</accession>
<dbReference type="FunFam" id="2.40.160.210:FF:000001">
    <property type="entry name" value="Acyl-CoA thioesterase II"/>
    <property type="match status" value="1"/>
</dbReference>
<keyword evidence="3 7" id="KW-0378">Hydrolase</keyword>
<organism evidence="7">
    <name type="scientific">hydrothermal vent metagenome</name>
    <dbReference type="NCBI Taxonomy" id="652676"/>
    <lineage>
        <taxon>unclassified sequences</taxon>
        <taxon>metagenomes</taxon>
        <taxon>ecological metagenomes</taxon>
    </lineage>
</organism>
<dbReference type="SUPFAM" id="SSF54637">
    <property type="entry name" value="Thioesterase/thiol ester dehydrase-isomerase"/>
    <property type="match status" value="2"/>
</dbReference>
<reference evidence="7" key="1">
    <citation type="submission" date="2018-06" db="EMBL/GenBank/DDBJ databases">
        <authorList>
            <person name="Zhirakovskaya E."/>
        </authorList>
    </citation>
    <scope>NUCLEOTIDE SEQUENCE</scope>
</reference>
<evidence type="ECO:0000256" key="1">
    <source>
        <dbReference type="ARBA" id="ARBA00006538"/>
    </source>
</evidence>
<dbReference type="Gene3D" id="2.40.160.210">
    <property type="entry name" value="Acyl-CoA thioesterase, double hotdog domain"/>
    <property type="match status" value="1"/>
</dbReference>
<evidence type="ECO:0000313" key="7">
    <source>
        <dbReference type="EMBL" id="VAW18678.1"/>
    </source>
</evidence>
<gene>
    <name evidence="7" type="ORF">MNBD_ALPHA09-1695</name>
</gene>
<dbReference type="CDD" id="cd03445">
    <property type="entry name" value="Thioesterase_II_repeat2"/>
    <property type="match status" value="1"/>
</dbReference>
<evidence type="ECO:0000256" key="3">
    <source>
        <dbReference type="ARBA" id="ARBA00022801"/>
    </source>
</evidence>
<proteinExistence type="inferred from homology"/>
<dbReference type="Pfam" id="PF13622">
    <property type="entry name" value="4HBT_3"/>
    <property type="match status" value="1"/>
</dbReference>
<dbReference type="InterPro" id="IPR025652">
    <property type="entry name" value="TesB_C"/>
</dbReference>
<comment type="subunit">
    <text evidence="2">Homotetramer.</text>
</comment>
<evidence type="ECO:0000256" key="4">
    <source>
        <dbReference type="ARBA" id="ARBA00023098"/>
    </source>
</evidence>
<dbReference type="CDD" id="cd03444">
    <property type="entry name" value="Thioesterase_II_repeat1"/>
    <property type="match status" value="1"/>
</dbReference>
<feature type="domain" description="Acyl-CoA thioesterase 2 C-terminal" evidence="5">
    <location>
        <begin position="156"/>
        <end position="282"/>
    </location>
</feature>
<dbReference type="GO" id="GO:0006637">
    <property type="term" value="P:acyl-CoA metabolic process"/>
    <property type="evidence" value="ECO:0007669"/>
    <property type="project" value="InterPro"/>
</dbReference>
<sequence length="289" mass="32217">MPTAIDNLIALLDLEPLEVNLFRGLSPNVGWQRVFGGQVIGQALVAASRTIEDRPAHSMHGYFMRPGDPKVPIIYQVERLRDGRSFSTRHVVAIQHGKAIFSMSASFHKNEPGFEHQEKMPDVPPPEDLAGDEELRAAMVASGTLPEQVRRYWLRERPIELRPLRLRDPVNPEKGEPTQAVWIRATGPLPDNIALHQCVLAYASDFTLLDTALIPHGRWILDPSVQSASLDHAMWLHRPFRADDWLLYVQTSTNANGARGFARGSVFDRGGTLVASVAQEGLIRDRSGD</sequence>
<dbReference type="GO" id="GO:0009062">
    <property type="term" value="P:fatty acid catabolic process"/>
    <property type="evidence" value="ECO:0007669"/>
    <property type="project" value="TreeGrafter"/>
</dbReference>
<dbReference type="EMBL" id="UOEM01000117">
    <property type="protein sequence ID" value="VAW18678.1"/>
    <property type="molecule type" value="Genomic_DNA"/>
</dbReference>
<dbReference type="InterPro" id="IPR049449">
    <property type="entry name" value="TesB_ACOT8-like_N"/>
</dbReference>
<dbReference type="Pfam" id="PF02551">
    <property type="entry name" value="Acyl_CoA_thio"/>
    <property type="match status" value="1"/>
</dbReference>
<protein>
    <submittedName>
        <fullName evidence="7">Acyl-CoA thioesterase II</fullName>
        <ecNumber evidence="7">3.1.2.-</ecNumber>
    </submittedName>
</protein>
<feature type="domain" description="Acyl-CoA thioesterase-like N-terminal HotDog" evidence="6">
    <location>
        <begin position="31"/>
        <end position="108"/>
    </location>
</feature>
<name>A0A3B0TKY7_9ZZZZ</name>
<evidence type="ECO:0000259" key="6">
    <source>
        <dbReference type="Pfam" id="PF13622"/>
    </source>
</evidence>
<dbReference type="PANTHER" id="PTHR11066:SF34">
    <property type="entry name" value="ACYL-COENZYME A THIOESTERASE 8"/>
    <property type="match status" value="1"/>
</dbReference>
<dbReference type="EC" id="3.1.2.-" evidence="7"/>
<comment type="similarity">
    <text evidence="1">Belongs to the C/M/P thioester hydrolase family.</text>
</comment>